<protein>
    <submittedName>
        <fullName evidence="2">Uncharacterized protein</fullName>
    </submittedName>
</protein>
<evidence type="ECO:0000313" key="2">
    <source>
        <dbReference type="EMBL" id="MES1918359.1"/>
    </source>
</evidence>
<keyword evidence="1" id="KW-0812">Transmembrane</keyword>
<name>A0ABV2AFZ0_9EUKA</name>
<dbReference type="Proteomes" id="UP001439008">
    <property type="component" value="Unassembled WGS sequence"/>
</dbReference>
<sequence>MENLGMYQILENEAKLNVERALWICEMATNGKNLYENENSQFVFQKISNFKQFYEAFLTGKGCADEDVEKILGEIKNIDVPIIFLENDSNNESAEYTLSAPSDWSQAVEQAHANKLFSQYSLKVDPDHHSVSIMGILTTLGVFSSAFIIQQATFGIFMSLGETSLQKWRKVQAFGMVIVYILCMTLALSGYIGQRDQVGQSVFEKMKMRYFTESGEVDYGFIVNESH</sequence>
<reference evidence="2 3" key="1">
    <citation type="journal article" date="2024" name="BMC Biol.">
        <title>Comparative genomics of Ascetosporea gives new insight into the evolutionary basis for animal parasitism in Rhizaria.</title>
        <authorList>
            <person name="Hiltunen Thoren M."/>
            <person name="Onut-Brannstrom I."/>
            <person name="Alfjorden A."/>
            <person name="Peckova H."/>
            <person name="Swords F."/>
            <person name="Hooper C."/>
            <person name="Holzer A.S."/>
            <person name="Bass D."/>
            <person name="Burki F."/>
        </authorList>
    </citation>
    <scope>NUCLEOTIDE SEQUENCE [LARGE SCALE GENOMIC DNA]</scope>
    <source>
        <strain evidence="2">20-A016</strain>
    </source>
</reference>
<organism evidence="2 3">
    <name type="scientific">Bonamia ostreae</name>
    <dbReference type="NCBI Taxonomy" id="126728"/>
    <lineage>
        <taxon>Eukaryota</taxon>
        <taxon>Sar</taxon>
        <taxon>Rhizaria</taxon>
        <taxon>Endomyxa</taxon>
        <taxon>Ascetosporea</taxon>
        <taxon>Haplosporida</taxon>
        <taxon>Bonamia</taxon>
    </lineage>
</organism>
<gene>
    <name evidence="2" type="ORF">MHBO_000336</name>
</gene>
<comment type="caution">
    <text evidence="2">The sequence shown here is derived from an EMBL/GenBank/DDBJ whole genome shotgun (WGS) entry which is preliminary data.</text>
</comment>
<dbReference type="EMBL" id="JBDODL010000048">
    <property type="protein sequence ID" value="MES1918359.1"/>
    <property type="molecule type" value="Genomic_DNA"/>
</dbReference>
<evidence type="ECO:0000256" key="1">
    <source>
        <dbReference type="SAM" id="Phobius"/>
    </source>
</evidence>
<keyword evidence="1" id="KW-1133">Transmembrane helix</keyword>
<feature type="transmembrane region" description="Helical" evidence="1">
    <location>
        <begin position="131"/>
        <end position="153"/>
    </location>
</feature>
<keyword evidence="1" id="KW-0472">Membrane</keyword>
<proteinExistence type="predicted"/>
<evidence type="ECO:0000313" key="3">
    <source>
        <dbReference type="Proteomes" id="UP001439008"/>
    </source>
</evidence>
<keyword evidence="3" id="KW-1185">Reference proteome</keyword>
<accession>A0ABV2AFZ0</accession>
<feature type="transmembrane region" description="Helical" evidence="1">
    <location>
        <begin position="173"/>
        <end position="193"/>
    </location>
</feature>